<accession>A0A392UD18</accession>
<organism evidence="1 2">
    <name type="scientific">Trifolium medium</name>
    <dbReference type="NCBI Taxonomy" id="97028"/>
    <lineage>
        <taxon>Eukaryota</taxon>
        <taxon>Viridiplantae</taxon>
        <taxon>Streptophyta</taxon>
        <taxon>Embryophyta</taxon>
        <taxon>Tracheophyta</taxon>
        <taxon>Spermatophyta</taxon>
        <taxon>Magnoliopsida</taxon>
        <taxon>eudicotyledons</taxon>
        <taxon>Gunneridae</taxon>
        <taxon>Pentapetalae</taxon>
        <taxon>rosids</taxon>
        <taxon>fabids</taxon>
        <taxon>Fabales</taxon>
        <taxon>Fabaceae</taxon>
        <taxon>Papilionoideae</taxon>
        <taxon>50 kb inversion clade</taxon>
        <taxon>NPAAA clade</taxon>
        <taxon>Hologalegina</taxon>
        <taxon>IRL clade</taxon>
        <taxon>Trifolieae</taxon>
        <taxon>Trifolium</taxon>
    </lineage>
</organism>
<reference evidence="1 2" key="1">
    <citation type="journal article" date="2018" name="Front. Plant Sci.">
        <title>Red Clover (Trifolium pratense) and Zigzag Clover (T. medium) - A Picture of Genomic Similarities and Differences.</title>
        <authorList>
            <person name="Dluhosova J."/>
            <person name="Istvanek J."/>
            <person name="Nedelnik J."/>
            <person name="Repkova J."/>
        </authorList>
    </citation>
    <scope>NUCLEOTIDE SEQUENCE [LARGE SCALE GENOMIC DNA]</scope>
    <source>
        <strain evidence="2">cv. 10/8</strain>
        <tissue evidence="1">Leaf</tissue>
    </source>
</reference>
<evidence type="ECO:0000313" key="2">
    <source>
        <dbReference type="Proteomes" id="UP000265520"/>
    </source>
</evidence>
<protein>
    <submittedName>
        <fullName evidence="1">Uncharacterized protein</fullName>
    </submittedName>
</protein>
<dbReference type="EMBL" id="LXQA010759714">
    <property type="protein sequence ID" value="MCI69615.1"/>
    <property type="molecule type" value="Genomic_DNA"/>
</dbReference>
<sequence>MRFLVPARRAGVYGALHRSFSNRGNSLWQLRVAQP</sequence>
<dbReference type="Proteomes" id="UP000265520">
    <property type="component" value="Unassembled WGS sequence"/>
</dbReference>
<name>A0A392UD18_9FABA</name>
<keyword evidence="2" id="KW-1185">Reference proteome</keyword>
<comment type="caution">
    <text evidence="1">The sequence shown here is derived from an EMBL/GenBank/DDBJ whole genome shotgun (WGS) entry which is preliminary data.</text>
</comment>
<dbReference type="AlphaFoldDB" id="A0A392UD18"/>
<feature type="non-terminal residue" evidence="1">
    <location>
        <position position="35"/>
    </location>
</feature>
<evidence type="ECO:0000313" key="1">
    <source>
        <dbReference type="EMBL" id="MCI69615.1"/>
    </source>
</evidence>
<proteinExistence type="predicted"/>